<sequence>MPSVLCAASCWSGSGRIMTPLVTLWRADLQDDARAEACENEKALELQIQELKEENERLKAAATLAAKEKKEAAAQTLAEIKKHDLL</sequence>
<dbReference type="EMBL" id="BAABME010007782">
    <property type="protein sequence ID" value="GAA0171695.1"/>
    <property type="molecule type" value="Genomic_DNA"/>
</dbReference>
<evidence type="ECO:0000313" key="2">
    <source>
        <dbReference type="EMBL" id="GAA0171695.1"/>
    </source>
</evidence>
<dbReference type="AlphaFoldDB" id="A0AAV3R9B4"/>
<protein>
    <submittedName>
        <fullName evidence="2">Uncharacterized protein</fullName>
    </submittedName>
</protein>
<organism evidence="2 3">
    <name type="scientific">Lithospermum erythrorhizon</name>
    <name type="common">Purple gromwell</name>
    <name type="synonym">Lithospermum officinale var. erythrorhizon</name>
    <dbReference type="NCBI Taxonomy" id="34254"/>
    <lineage>
        <taxon>Eukaryota</taxon>
        <taxon>Viridiplantae</taxon>
        <taxon>Streptophyta</taxon>
        <taxon>Embryophyta</taxon>
        <taxon>Tracheophyta</taxon>
        <taxon>Spermatophyta</taxon>
        <taxon>Magnoliopsida</taxon>
        <taxon>eudicotyledons</taxon>
        <taxon>Gunneridae</taxon>
        <taxon>Pentapetalae</taxon>
        <taxon>asterids</taxon>
        <taxon>lamiids</taxon>
        <taxon>Boraginales</taxon>
        <taxon>Boraginaceae</taxon>
        <taxon>Boraginoideae</taxon>
        <taxon>Lithospermeae</taxon>
        <taxon>Lithospermum</taxon>
    </lineage>
</organism>
<name>A0AAV3R9B4_LITER</name>
<gene>
    <name evidence="2" type="ORF">LIER_25669</name>
</gene>
<evidence type="ECO:0000313" key="3">
    <source>
        <dbReference type="Proteomes" id="UP001454036"/>
    </source>
</evidence>
<feature type="coiled-coil region" evidence="1">
    <location>
        <begin position="34"/>
        <end position="75"/>
    </location>
</feature>
<keyword evidence="3" id="KW-1185">Reference proteome</keyword>
<keyword evidence="1" id="KW-0175">Coiled coil</keyword>
<dbReference type="Proteomes" id="UP001454036">
    <property type="component" value="Unassembled WGS sequence"/>
</dbReference>
<proteinExistence type="predicted"/>
<evidence type="ECO:0000256" key="1">
    <source>
        <dbReference type="SAM" id="Coils"/>
    </source>
</evidence>
<comment type="caution">
    <text evidence="2">The sequence shown here is derived from an EMBL/GenBank/DDBJ whole genome shotgun (WGS) entry which is preliminary data.</text>
</comment>
<accession>A0AAV3R9B4</accession>
<reference evidence="2 3" key="1">
    <citation type="submission" date="2024-01" db="EMBL/GenBank/DDBJ databases">
        <title>The complete chloroplast genome sequence of Lithospermum erythrorhizon: insights into the phylogenetic relationship among Boraginaceae species and the maternal lineages of purple gromwells.</title>
        <authorList>
            <person name="Okada T."/>
            <person name="Watanabe K."/>
        </authorList>
    </citation>
    <scope>NUCLEOTIDE SEQUENCE [LARGE SCALE GENOMIC DNA]</scope>
</reference>